<evidence type="ECO:0000313" key="4">
    <source>
        <dbReference type="Proteomes" id="UP000288805"/>
    </source>
</evidence>
<evidence type="ECO:0000259" key="2">
    <source>
        <dbReference type="Pfam" id="PF21099"/>
    </source>
</evidence>
<name>A0A438K919_VITVI</name>
<feature type="domain" description="POLQ-like helical" evidence="2">
    <location>
        <begin position="371"/>
        <end position="426"/>
    </location>
</feature>
<sequence>MALLVLPYVSICAEKAEHLEVLLEPLGKHVRSYYGNQGGGTLPKDTSVAVCTIEKANSLINRLLEEGWRSDRGYLLELLLTKLRYAAGEDMLNQLVAALYQTDFRPVPLEEYIKVGNTIYDKKMDIIRTISKTADLGGKDPDHIVELCNEACSKFLKKFSTNAHNDTGEFVDISSAIDALRRSPAGLDPILEETLPSGVAYHHAGLTVEEREIVETCYRKGLLRVLTATSTLAAGVNLLLGGSFSDNQGLVVILLMELGTDLQPEEVKRICGLLNESCPPLYSCLSEDKNGMTHAILEVVASGIVQTANDINRYVRCTLLNSTKPFQDVVKSAQDSLRWLCHRKFLEWNEDTKLYSTTPLGRAAFGSSLCPEESLVVLDDLSRAREGFVLASDLHLVYLVTPINVDVEPDWELFYERFMQLSALDQLSRRVCLQKEEESMECDPVVLMEGGMGEILLVDQ</sequence>
<keyword evidence="3" id="KW-0347">Helicase</keyword>
<dbReference type="GO" id="GO:0003887">
    <property type="term" value="F:DNA-directed DNA polymerase activity"/>
    <property type="evidence" value="ECO:0007669"/>
    <property type="project" value="InterPro"/>
</dbReference>
<dbReference type="InterPro" id="IPR036390">
    <property type="entry name" value="WH_DNA-bd_sf"/>
</dbReference>
<dbReference type="Pfam" id="PF21099">
    <property type="entry name" value="POLQ_helical"/>
    <property type="match status" value="1"/>
</dbReference>
<dbReference type="GO" id="GO:0006261">
    <property type="term" value="P:DNA-templated DNA replication"/>
    <property type="evidence" value="ECO:0007669"/>
    <property type="project" value="InterPro"/>
</dbReference>
<keyword evidence="3" id="KW-0378">Hydrolase</keyword>
<dbReference type="Gene3D" id="3.40.50.300">
    <property type="entry name" value="P-loop containing nucleotide triphosphate hydrolases"/>
    <property type="match status" value="2"/>
</dbReference>
<proteinExistence type="predicted"/>
<dbReference type="EMBL" id="QGNW01000013">
    <property type="protein sequence ID" value="RVX17699.1"/>
    <property type="molecule type" value="Genomic_DNA"/>
</dbReference>
<dbReference type="GO" id="GO:0004386">
    <property type="term" value="F:helicase activity"/>
    <property type="evidence" value="ECO:0007669"/>
    <property type="project" value="UniProtKB-KW"/>
</dbReference>
<dbReference type="Gene3D" id="1.10.3380.30">
    <property type="match status" value="1"/>
</dbReference>
<dbReference type="SUPFAM" id="SSF52540">
    <property type="entry name" value="P-loop containing nucleoside triphosphate hydrolases"/>
    <property type="match status" value="1"/>
</dbReference>
<dbReference type="InterPro" id="IPR002298">
    <property type="entry name" value="DNA_polymerase_A"/>
</dbReference>
<protein>
    <submittedName>
        <fullName evidence="3">Helicase and polymerase-containing protein TEBICHI</fullName>
    </submittedName>
</protein>
<evidence type="ECO:0000313" key="3">
    <source>
        <dbReference type="EMBL" id="RVX17699.1"/>
    </source>
</evidence>
<dbReference type="SUPFAM" id="SSF46785">
    <property type="entry name" value="Winged helix' DNA-binding domain"/>
    <property type="match status" value="1"/>
</dbReference>
<dbReference type="InterPro" id="IPR027417">
    <property type="entry name" value="P-loop_NTPase"/>
</dbReference>
<reference evidence="3 4" key="1">
    <citation type="journal article" date="2018" name="PLoS Genet.">
        <title>Population sequencing reveals clonal diversity and ancestral inbreeding in the grapevine cultivar Chardonnay.</title>
        <authorList>
            <person name="Roach M.J."/>
            <person name="Johnson D.L."/>
            <person name="Bohlmann J."/>
            <person name="van Vuuren H.J."/>
            <person name="Jones S.J."/>
            <person name="Pretorius I.S."/>
            <person name="Schmidt S.A."/>
            <person name="Borneman A.R."/>
        </authorList>
    </citation>
    <scope>NUCLEOTIDE SEQUENCE [LARGE SCALE GENOMIC DNA]</scope>
    <source>
        <strain evidence="4">cv. Chardonnay</strain>
        <tissue evidence="3">Leaf</tissue>
    </source>
</reference>
<keyword evidence="3" id="KW-0547">Nucleotide-binding</keyword>
<keyword evidence="3" id="KW-0067">ATP-binding</keyword>
<dbReference type="InterPro" id="IPR048960">
    <property type="entry name" value="POLQ-like_helical"/>
</dbReference>
<dbReference type="Proteomes" id="UP000288805">
    <property type="component" value="Unassembled WGS sequence"/>
</dbReference>
<evidence type="ECO:0000259" key="1">
    <source>
        <dbReference type="Pfam" id="PF20470"/>
    </source>
</evidence>
<gene>
    <name evidence="3" type="primary">TEB_6</name>
    <name evidence="3" type="ORF">CK203_003908</name>
</gene>
<feature type="domain" description="DNA polymerase theta-like helix-turn-helix" evidence="1">
    <location>
        <begin position="263"/>
        <end position="347"/>
    </location>
</feature>
<dbReference type="PANTHER" id="PTHR10133">
    <property type="entry name" value="DNA POLYMERASE I"/>
    <property type="match status" value="1"/>
</dbReference>
<organism evidence="3 4">
    <name type="scientific">Vitis vinifera</name>
    <name type="common">Grape</name>
    <dbReference type="NCBI Taxonomy" id="29760"/>
    <lineage>
        <taxon>Eukaryota</taxon>
        <taxon>Viridiplantae</taxon>
        <taxon>Streptophyta</taxon>
        <taxon>Embryophyta</taxon>
        <taxon>Tracheophyta</taxon>
        <taxon>Spermatophyta</taxon>
        <taxon>Magnoliopsida</taxon>
        <taxon>eudicotyledons</taxon>
        <taxon>Gunneridae</taxon>
        <taxon>Pentapetalae</taxon>
        <taxon>rosids</taxon>
        <taxon>Vitales</taxon>
        <taxon>Vitaceae</taxon>
        <taxon>Viteae</taxon>
        <taxon>Vitis</taxon>
    </lineage>
</organism>
<dbReference type="PANTHER" id="PTHR10133:SF62">
    <property type="entry name" value="DNA POLYMERASE THETA"/>
    <property type="match status" value="1"/>
</dbReference>
<dbReference type="Pfam" id="PF20470">
    <property type="entry name" value="HTH_61"/>
    <property type="match status" value="1"/>
</dbReference>
<comment type="caution">
    <text evidence="3">The sequence shown here is derived from an EMBL/GenBank/DDBJ whole genome shotgun (WGS) entry which is preliminary data.</text>
</comment>
<dbReference type="InterPro" id="IPR046931">
    <property type="entry name" value="HTH_61"/>
</dbReference>
<dbReference type="AlphaFoldDB" id="A0A438K919"/>
<accession>A0A438K919</accession>